<dbReference type="Pfam" id="PF13407">
    <property type="entry name" value="Peripla_BP_4"/>
    <property type="match status" value="1"/>
</dbReference>
<dbReference type="CDD" id="cd06313">
    <property type="entry name" value="PBP1_ABC_ThpA_XypA"/>
    <property type="match status" value="1"/>
</dbReference>
<dbReference type="InterPro" id="IPR028082">
    <property type="entry name" value="Peripla_BP_I"/>
</dbReference>
<dbReference type="GO" id="GO:0030313">
    <property type="term" value="C:cell envelope"/>
    <property type="evidence" value="ECO:0007669"/>
    <property type="project" value="UniProtKB-SubCell"/>
</dbReference>
<keyword evidence="3 4" id="KW-0732">Signal</keyword>
<evidence type="ECO:0000256" key="3">
    <source>
        <dbReference type="ARBA" id="ARBA00022729"/>
    </source>
</evidence>
<keyword evidence="8" id="KW-1185">Reference proteome</keyword>
<dbReference type="AlphaFoldDB" id="A0A147EH05"/>
<dbReference type="EMBL" id="LDRK01000081">
    <property type="protein sequence ID" value="KTR83681.1"/>
    <property type="molecule type" value="Genomic_DNA"/>
</dbReference>
<dbReference type="PANTHER" id="PTHR46847">
    <property type="entry name" value="D-ALLOSE-BINDING PERIPLASMIC PROTEIN-RELATED"/>
    <property type="match status" value="1"/>
</dbReference>
<evidence type="ECO:0000256" key="2">
    <source>
        <dbReference type="ARBA" id="ARBA00007639"/>
    </source>
</evidence>
<evidence type="ECO:0000313" key="9">
    <source>
        <dbReference type="Proteomes" id="UP000182690"/>
    </source>
</evidence>
<reference evidence="7 9" key="2">
    <citation type="submission" date="2016-10" db="EMBL/GenBank/DDBJ databases">
        <authorList>
            <person name="de Groot N.N."/>
        </authorList>
    </citation>
    <scope>NUCLEOTIDE SEQUENCE [LARGE SCALE GENOMIC DNA]</scope>
    <source>
        <strain evidence="7 9">DSM 22788</strain>
    </source>
</reference>
<dbReference type="EMBL" id="FNKB01000001">
    <property type="protein sequence ID" value="SDQ05593.1"/>
    <property type="molecule type" value="Genomic_DNA"/>
</dbReference>
<dbReference type="Proteomes" id="UP000070810">
    <property type="component" value="Unassembled WGS sequence"/>
</dbReference>
<dbReference type="PANTHER" id="PTHR46847:SF1">
    <property type="entry name" value="D-ALLOSE-BINDING PERIPLASMIC PROTEIN-RELATED"/>
    <property type="match status" value="1"/>
</dbReference>
<evidence type="ECO:0000313" key="8">
    <source>
        <dbReference type="Proteomes" id="UP000070810"/>
    </source>
</evidence>
<dbReference type="InterPro" id="IPR025997">
    <property type="entry name" value="SBP_2_dom"/>
</dbReference>
<accession>A0A147EH05</accession>
<reference evidence="6 8" key="1">
    <citation type="journal article" date="2016" name="Front. Microbiol.">
        <title>Genomic Resource of Rice Seed Associated Bacteria.</title>
        <authorList>
            <person name="Midha S."/>
            <person name="Bansal K."/>
            <person name="Sharma S."/>
            <person name="Kumar N."/>
            <person name="Patil P.P."/>
            <person name="Chaudhry V."/>
            <person name="Patil P.B."/>
        </authorList>
    </citation>
    <scope>NUCLEOTIDE SEQUENCE [LARGE SCALE GENOMIC DNA]</scope>
    <source>
        <strain evidence="6 8">NS354</strain>
    </source>
</reference>
<dbReference type="Proteomes" id="UP000182690">
    <property type="component" value="Unassembled WGS sequence"/>
</dbReference>
<dbReference type="STRING" id="1079994.SAMN04488565_0097"/>
<sequence length="357" mass="37199">MKFTSRMSRGFAVAVAGAAALSLAACGAGDPAAQQGADESGKERVTVGVSVYDMSSFITEGKEGIDRYAEENNIEILWNVAKMDVSTQATQVDQFIQAGVDAIMVVPVQADTLQPQVTAASEAGIPFLDVNATLNNDEVAGSVQPDDVAAGAQEAQMMMDELGGKGNVVILQGPLGGSGEINRGAGIDQVLEENPDVKVLAKDTANWSRDEAVNKMKNWISAFGDDIDGVISQNDDMGLGAKQALREAGMDDVPVVGIDGIEDGLNAVKSGDFIGTSLQNGTVQLATGVAVAAAIARDEDVDNNLVYTMPPITQENVDDALEHVVTDRPAFLDGLSALIAENLKTGDIAYEGLPGQE</sequence>
<gene>
    <name evidence="6" type="ORF">NS354_10315</name>
    <name evidence="7" type="ORF">SAMN04488565_0097</name>
</gene>
<dbReference type="RefSeq" id="WP_010156164.1">
    <property type="nucleotide sequence ID" value="NZ_FNKB01000001.1"/>
</dbReference>
<feature type="signal peptide" evidence="4">
    <location>
        <begin position="1"/>
        <end position="27"/>
    </location>
</feature>
<feature type="chain" id="PRO_5038292734" evidence="4">
    <location>
        <begin position="28"/>
        <end position="357"/>
    </location>
</feature>
<dbReference type="OrthoDB" id="9800520at2"/>
<evidence type="ECO:0000313" key="6">
    <source>
        <dbReference type="EMBL" id="KTR83681.1"/>
    </source>
</evidence>
<comment type="similarity">
    <text evidence="2">Belongs to the bacterial solute-binding protein 2 family.</text>
</comment>
<evidence type="ECO:0000256" key="4">
    <source>
        <dbReference type="SAM" id="SignalP"/>
    </source>
</evidence>
<dbReference type="Gene3D" id="3.40.50.2300">
    <property type="match status" value="2"/>
</dbReference>
<evidence type="ECO:0000256" key="1">
    <source>
        <dbReference type="ARBA" id="ARBA00004196"/>
    </source>
</evidence>
<feature type="domain" description="Periplasmic binding protein" evidence="5">
    <location>
        <begin position="47"/>
        <end position="298"/>
    </location>
</feature>
<name>A0A147EH05_9MICO</name>
<dbReference type="PROSITE" id="PS51257">
    <property type="entry name" value="PROKAR_LIPOPROTEIN"/>
    <property type="match status" value="1"/>
</dbReference>
<evidence type="ECO:0000259" key="5">
    <source>
        <dbReference type="Pfam" id="PF13407"/>
    </source>
</evidence>
<dbReference type="SUPFAM" id="SSF53822">
    <property type="entry name" value="Periplasmic binding protein-like I"/>
    <property type="match status" value="1"/>
</dbReference>
<evidence type="ECO:0000313" key="7">
    <source>
        <dbReference type="EMBL" id="SDQ05593.1"/>
    </source>
</evidence>
<dbReference type="PATRIC" id="fig|1079994.3.peg.2369"/>
<dbReference type="GO" id="GO:0030246">
    <property type="term" value="F:carbohydrate binding"/>
    <property type="evidence" value="ECO:0007669"/>
    <property type="project" value="UniProtKB-ARBA"/>
</dbReference>
<proteinExistence type="inferred from homology"/>
<organism evidence="6 8">
    <name type="scientific">Leucobacter chromiiresistens</name>
    <dbReference type="NCBI Taxonomy" id="1079994"/>
    <lineage>
        <taxon>Bacteria</taxon>
        <taxon>Bacillati</taxon>
        <taxon>Actinomycetota</taxon>
        <taxon>Actinomycetes</taxon>
        <taxon>Micrococcales</taxon>
        <taxon>Microbacteriaceae</taxon>
        <taxon>Leucobacter</taxon>
    </lineage>
</organism>
<comment type="subcellular location">
    <subcellularLocation>
        <location evidence="1">Cell envelope</location>
    </subcellularLocation>
</comment>
<dbReference type="eggNOG" id="COG1879">
    <property type="taxonomic scope" value="Bacteria"/>
</dbReference>
<protein>
    <submittedName>
        <fullName evidence="6">LacI family transcriptional regulator</fullName>
    </submittedName>
    <submittedName>
        <fullName evidence="7">Monosaccharide ABC transporter substrate-binding protein, CUT2 family</fullName>
    </submittedName>
</protein>